<name>A0ACA9S5X7_9GLOM</name>
<proteinExistence type="predicted"/>
<dbReference type="EMBL" id="CAJVQC010088215">
    <property type="protein sequence ID" value="CAG8823939.1"/>
    <property type="molecule type" value="Genomic_DNA"/>
</dbReference>
<reference evidence="1" key="1">
    <citation type="submission" date="2021-06" db="EMBL/GenBank/DDBJ databases">
        <authorList>
            <person name="Kallberg Y."/>
            <person name="Tangrot J."/>
            <person name="Rosling A."/>
        </authorList>
    </citation>
    <scope>NUCLEOTIDE SEQUENCE</scope>
    <source>
        <strain evidence="1">MA461A</strain>
    </source>
</reference>
<feature type="non-terminal residue" evidence="1">
    <location>
        <position position="44"/>
    </location>
</feature>
<comment type="caution">
    <text evidence="1">The sequence shown here is derived from an EMBL/GenBank/DDBJ whole genome shotgun (WGS) entry which is preliminary data.</text>
</comment>
<protein>
    <submittedName>
        <fullName evidence="1">26188_t:CDS:1</fullName>
    </submittedName>
</protein>
<feature type="non-terminal residue" evidence="1">
    <location>
        <position position="1"/>
    </location>
</feature>
<gene>
    <name evidence="1" type="ORF">RPERSI_LOCUS26134</name>
</gene>
<keyword evidence="2" id="KW-1185">Reference proteome</keyword>
<organism evidence="1 2">
    <name type="scientific">Racocetra persica</name>
    <dbReference type="NCBI Taxonomy" id="160502"/>
    <lineage>
        <taxon>Eukaryota</taxon>
        <taxon>Fungi</taxon>
        <taxon>Fungi incertae sedis</taxon>
        <taxon>Mucoromycota</taxon>
        <taxon>Glomeromycotina</taxon>
        <taxon>Glomeromycetes</taxon>
        <taxon>Diversisporales</taxon>
        <taxon>Gigasporaceae</taxon>
        <taxon>Racocetra</taxon>
    </lineage>
</organism>
<evidence type="ECO:0000313" key="2">
    <source>
        <dbReference type="Proteomes" id="UP000789920"/>
    </source>
</evidence>
<accession>A0ACA9S5X7</accession>
<dbReference type="Proteomes" id="UP000789920">
    <property type="component" value="Unassembled WGS sequence"/>
</dbReference>
<sequence length="44" mass="5010">EKKVVYNGAPEVAEIRFMNKNKKGQVAIFEQDEMSEAPNITEPE</sequence>
<evidence type="ECO:0000313" key="1">
    <source>
        <dbReference type="EMBL" id="CAG8823939.1"/>
    </source>
</evidence>